<organism evidence="2 3">
    <name type="scientific">Evansella tamaricis</name>
    <dbReference type="NCBI Taxonomy" id="2069301"/>
    <lineage>
        <taxon>Bacteria</taxon>
        <taxon>Bacillati</taxon>
        <taxon>Bacillota</taxon>
        <taxon>Bacilli</taxon>
        <taxon>Bacillales</taxon>
        <taxon>Bacillaceae</taxon>
        <taxon>Evansella</taxon>
    </lineage>
</organism>
<protein>
    <submittedName>
        <fullName evidence="2">Polysaccharide deacetylase family protein</fullName>
    </submittedName>
</protein>
<evidence type="ECO:0000313" key="3">
    <source>
        <dbReference type="Proteomes" id="UP000784880"/>
    </source>
</evidence>
<accession>A0ABS6JKR1</accession>
<proteinExistence type="predicted"/>
<gene>
    <name evidence="2" type="ORF">KS419_14300</name>
</gene>
<dbReference type="RefSeq" id="WP_217067073.1">
    <property type="nucleotide sequence ID" value="NZ_JAHQCS010000115.1"/>
</dbReference>
<sequence length="208" mass="23581">MSSQINIYHSVHTALKMVAFTFDDGPNPQYTPEVLDIFNECNGKATFFMIGEKMKEYPDIVSDVVLKDHEIGNHTWSHPMLTQLNQEKCREELELTHSIIMELTGSTPAIFRPPFFDYNEEVNSVVMDFNYDVIGALNPDATDWEMPGVEHIISKSRNHIGNGSILLFHDGFGDRSQTVEAVRTLVQEVLSDGYQLVTISELLKSARK</sequence>
<dbReference type="Proteomes" id="UP000784880">
    <property type="component" value="Unassembled WGS sequence"/>
</dbReference>
<dbReference type="Pfam" id="PF01522">
    <property type="entry name" value="Polysacc_deac_1"/>
    <property type="match status" value="1"/>
</dbReference>
<reference evidence="2 3" key="1">
    <citation type="submission" date="2021-06" db="EMBL/GenBank/DDBJ databases">
        <title>Bacillus sp. RD4P76, an endophyte from a halophyte.</title>
        <authorList>
            <person name="Sun J.-Q."/>
        </authorList>
    </citation>
    <scope>NUCLEOTIDE SEQUENCE [LARGE SCALE GENOMIC DNA]</scope>
    <source>
        <strain evidence="2 3">CGMCC 1.15917</strain>
    </source>
</reference>
<dbReference type="PROSITE" id="PS51677">
    <property type="entry name" value="NODB"/>
    <property type="match status" value="1"/>
</dbReference>
<dbReference type="EMBL" id="JAHQCS010000115">
    <property type="protein sequence ID" value="MBU9712898.1"/>
    <property type="molecule type" value="Genomic_DNA"/>
</dbReference>
<evidence type="ECO:0000259" key="1">
    <source>
        <dbReference type="PROSITE" id="PS51677"/>
    </source>
</evidence>
<evidence type="ECO:0000313" key="2">
    <source>
        <dbReference type="EMBL" id="MBU9712898.1"/>
    </source>
</evidence>
<dbReference type="InterPro" id="IPR002509">
    <property type="entry name" value="NODB_dom"/>
</dbReference>
<keyword evidence="3" id="KW-1185">Reference proteome</keyword>
<comment type="caution">
    <text evidence="2">The sequence shown here is derived from an EMBL/GenBank/DDBJ whole genome shotgun (WGS) entry which is preliminary data.</text>
</comment>
<name>A0ABS6JKR1_9BACI</name>
<dbReference type="PANTHER" id="PTHR10587">
    <property type="entry name" value="GLYCOSYL TRANSFERASE-RELATED"/>
    <property type="match status" value="1"/>
</dbReference>
<feature type="domain" description="NodB homology" evidence="1">
    <location>
        <begin position="16"/>
        <end position="197"/>
    </location>
</feature>
<dbReference type="InterPro" id="IPR050248">
    <property type="entry name" value="Polysacc_deacetylase_ArnD"/>
</dbReference>